<evidence type="ECO:0000256" key="1">
    <source>
        <dbReference type="ARBA" id="ARBA00004236"/>
    </source>
</evidence>
<keyword evidence="8" id="KW-0966">Cell projection</keyword>
<comment type="subcellular location">
    <subcellularLocation>
        <location evidence="1">Cell membrane</location>
    </subcellularLocation>
</comment>
<proteinExistence type="predicted"/>
<dbReference type="EMBL" id="JAEQND010000011">
    <property type="protein sequence ID" value="MBL0427383.1"/>
    <property type="molecule type" value="Genomic_DNA"/>
</dbReference>
<keyword evidence="3 6" id="KW-0812">Transmembrane</keyword>
<organism evidence="8 9">
    <name type="scientific">Ramlibacter alkalitolerans</name>
    <dbReference type="NCBI Taxonomy" id="2039631"/>
    <lineage>
        <taxon>Bacteria</taxon>
        <taxon>Pseudomonadati</taxon>
        <taxon>Pseudomonadota</taxon>
        <taxon>Betaproteobacteria</taxon>
        <taxon>Burkholderiales</taxon>
        <taxon>Comamonadaceae</taxon>
        <taxon>Ramlibacter</taxon>
    </lineage>
</organism>
<evidence type="ECO:0000256" key="3">
    <source>
        <dbReference type="ARBA" id="ARBA00022692"/>
    </source>
</evidence>
<evidence type="ECO:0000256" key="2">
    <source>
        <dbReference type="ARBA" id="ARBA00022475"/>
    </source>
</evidence>
<evidence type="ECO:0000256" key="4">
    <source>
        <dbReference type="ARBA" id="ARBA00022989"/>
    </source>
</evidence>
<evidence type="ECO:0000256" key="7">
    <source>
        <dbReference type="SAM" id="SignalP"/>
    </source>
</evidence>
<keyword evidence="2" id="KW-1003">Cell membrane</keyword>
<name>A0ABS1JT31_9BURK</name>
<feature type="transmembrane region" description="Helical" evidence="6">
    <location>
        <begin position="49"/>
        <end position="68"/>
    </location>
</feature>
<dbReference type="InterPro" id="IPR022781">
    <property type="entry name" value="Flagellar_biosynth_FliO"/>
</dbReference>
<comment type="caution">
    <text evidence="8">The sequence shown here is derived from an EMBL/GenBank/DDBJ whole genome shotgun (WGS) entry which is preliminary data.</text>
</comment>
<gene>
    <name evidence="8" type="ORF">JI746_19885</name>
</gene>
<dbReference type="Pfam" id="PF04347">
    <property type="entry name" value="FliO"/>
    <property type="match status" value="1"/>
</dbReference>
<evidence type="ECO:0000313" key="8">
    <source>
        <dbReference type="EMBL" id="MBL0427383.1"/>
    </source>
</evidence>
<evidence type="ECO:0000256" key="5">
    <source>
        <dbReference type="ARBA" id="ARBA00023136"/>
    </source>
</evidence>
<sequence length="136" mass="14117">MNAVLARHLGAMLLAWLLGLSAAAASAEALPGTLPLRRDVQPAVEGGSWMPSVLLLGLAVAAGGYAWWRRGAGAQAQSATRRGPAAIVRRSSQPLTPHASVHAVQWNGEEFLLACTPQQVTLLARRPLDAAEGGAP</sequence>
<keyword evidence="7" id="KW-0732">Signal</keyword>
<feature type="signal peptide" evidence="7">
    <location>
        <begin position="1"/>
        <end position="27"/>
    </location>
</feature>
<keyword evidence="8" id="KW-0282">Flagellum</keyword>
<protein>
    <submittedName>
        <fullName evidence="8">Flagellar biosynthetic protein FliO</fullName>
    </submittedName>
</protein>
<evidence type="ECO:0000313" key="9">
    <source>
        <dbReference type="Proteomes" id="UP000622707"/>
    </source>
</evidence>
<keyword evidence="5 6" id="KW-0472">Membrane</keyword>
<evidence type="ECO:0000256" key="6">
    <source>
        <dbReference type="SAM" id="Phobius"/>
    </source>
</evidence>
<dbReference type="RefSeq" id="WP_201692009.1">
    <property type="nucleotide sequence ID" value="NZ_JAEQND010000011.1"/>
</dbReference>
<dbReference type="Proteomes" id="UP000622707">
    <property type="component" value="Unassembled WGS sequence"/>
</dbReference>
<keyword evidence="8" id="KW-0969">Cilium</keyword>
<keyword evidence="4 6" id="KW-1133">Transmembrane helix</keyword>
<accession>A0ABS1JT31</accession>
<keyword evidence="9" id="KW-1185">Reference proteome</keyword>
<reference evidence="8 9" key="1">
    <citation type="journal article" date="2017" name="Int. J. Syst. Evol. Microbiol.">
        <title>Ramlibacter alkalitolerans sp. nov., alkali-tolerant bacterium isolated from soil of ginseng.</title>
        <authorList>
            <person name="Lee D.H."/>
            <person name="Cha C.J."/>
        </authorList>
    </citation>
    <scope>NUCLEOTIDE SEQUENCE [LARGE SCALE GENOMIC DNA]</scope>
    <source>
        <strain evidence="8 9">KACC 19305</strain>
    </source>
</reference>
<feature type="chain" id="PRO_5046267446" evidence="7">
    <location>
        <begin position="28"/>
        <end position="136"/>
    </location>
</feature>